<dbReference type="Proteomes" id="UP001055117">
    <property type="component" value="Unassembled WGS sequence"/>
</dbReference>
<keyword evidence="2" id="KW-1185">Reference proteome</keyword>
<accession>A0ABQ4QNX7</accession>
<reference evidence="1 2" key="1">
    <citation type="journal article" date="2021" name="Front. Microbiol.">
        <title>Comprehensive Comparative Genomics and Phenotyping of Methylobacterium Species.</title>
        <authorList>
            <person name="Alessa O."/>
            <person name="Ogura Y."/>
            <person name="Fujitani Y."/>
            <person name="Takami H."/>
            <person name="Hayashi T."/>
            <person name="Sahin N."/>
            <person name="Tani A."/>
        </authorList>
    </citation>
    <scope>NUCLEOTIDE SEQUENCE [LARGE SCALE GENOMIC DNA]</scope>
    <source>
        <strain evidence="1 2">DSM 23679</strain>
    </source>
</reference>
<evidence type="ECO:0000313" key="2">
    <source>
        <dbReference type="Proteomes" id="UP001055117"/>
    </source>
</evidence>
<dbReference type="EMBL" id="BPQG01000107">
    <property type="protein sequence ID" value="GJD46981.1"/>
    <property type="molecule type" value="Genomic_DNA"/>
</dbReference>
<comment type="caution">
    <text evidence="1">The sequence shown here is derived from an EMBL/GenBank/DDBJ whole genome shotgun (WGS) entry which is preliminary data.</text>
</comment>
<sequence>MTREQVFLSDLFVQAAVSFVATVAYALPKGSTTPVDQVAESSQNGDDVLNRINIYLGAAHDDAAAFDDRNNREMMAAFMRIPPPELR</sequence>
<organism evidence="1 2">
    <name type="scientific">Methylobacterium cerastii</name>
    <dbReference type="NCBI Taxonomy" id="932741"/>
    <lineage>
        <taxon>Bacteria</taxon>
        <taxon>Pseudomonadati</taxon>
        <taxon>Pseudomonadota</taxon>
        <taxon>Alphaproteobacteria</taxon>
        <taxon>Hyphomicrobiales</taxon>
        <taxon>Methylobacteriaceae</taxon>
        <taxon>Methylobacterium</taxon>
    </lineage>
</organism>
<evidence type="ECO:0000313" key="1">
    <source>
        <dbReference type="EMBL" id="GJD46981.1"/>
    </source>
</evidence>
<name>A0ABQ4QNX7_9HYPH</name>
<dbReference type="RefSeq" id="WP_238273189.1">
    <property type="nucleotide sequence ID" value="NZ_BPQG01000107.1"/>
</dbReference>
<proteinExistence type="predicted"/>
<gene>
    <name evidence="1" type="ORF">AFCDBAGC_4866</name>
</gene>
<protein>
    <submittedName>
        <fullName evidence="1">Uncharacterized protein</fullName>
    </submittedName>
</protein>